<sequence>MQTHQVQALRILVQFICNASCPEDRSHVLHGMCLTAEQYAKLSGRNARETRDRILIAVAVSVLLLVILATIVLVFCLKRRAETERMREKLRAAYTNLLELDKDELMKNQSAIRDPNMGRLEMINADDLEFDPTVSPLGTGAFGVVYRGKWRVPKAAMLRHGCRGEAQLDVAIKIIQNDFPLSPSCLTQSQPFANGSGSNGPDDEIRRATARANLEELLQEAKVR</sequence>
<dbReference type="Proteomes" id="UP000272942">
    <property type="component" value="Unassembled WGS sequence"/>
</dbReference>
<evidence type="ECO:0000256" key="1">
    <source>
        <dbReference type="SAM" id="Phobius"/>
    </source>
</evidence>
<reference evidence="4" key="1">
    <citation type="submission" date="2016-06" db="UniProtKB">
        <authorList>
            <consortium name="WormBaseParasite"/>
        </authorList>
    </citation>
    <scope>IDENTIFICATION</scope>
</reference>
<organism evidence="4">
    <name type="scientific">Echinostoma caproni</name>
    <dbReference type="NCBI Taxonomy" id="27848"/>
    <lineage>
        <taxon>Eukaryota</taxon>
        <taxon>Metazoa</taxon>
        <taxon>Spiralia</taxon>
        <taxon>Lophotrochozoa</taxon>
        <taxon>Platyhelminthes</taxon>
        <taxon>Trematoda</taxon>
        <taxon>Digenea</taxon>
        <taxon>Plagiorchiida</taxon>
        <taxon>Echinostomata</taxon>
        <taxon>Echinostomatoidea</taxon>
        <taxon>Echinostomatidae</taxon>
        <taxon>Echinostoma</taxon>
    </lineage>
</organism>
<accession>A0A183ABM8</accession>
<dbReference type="WBParaSite" id="ECPE_0000437501-mRNA-1">
    <property type="protein sequence ID" value="ECPE_0000437501-mRNA-1"/>
    <property type="gene ID" value="ECPE_0000437501"/>
</dbReference>
<dbReference type="Gene3D" id="3.30.200.20">
    <property type="entry name" value="Phosphorylase Kinase, domain 1"/>
    <property type="match status" value="1"/>
</dbReference>
<feature type="transmembrane region" description="Helical" evidence="1">
    <location>
        <begin position="54"/>
        <end position="77"/>
    </location>
</feature>
<reference evidence="2 3" key="2">
    <citation type="submission" date="2018-11" db="EMBL/GenBank/DDBJ databases">
        <authorList>
            <consortium name="Pathogen Informatics"/>
        </authorList>
    </citation>
    <scope>NUCLEOTIDE SEQUENCE [LARGE SCALE GENOMIC DNA]</scope>
    <source>
        <strain evidence="2 3">Egypt</strain>
    </source>
</reference>
<keyword evidence="1" id="KW-0812">Transmembrane</keyword>
<protein>
    <submittedName>
        <fullName evidence="4">Protein kinase domain-containing protein</fullName>
    </submittedName>
</protein>
<name>A0A183ABM8_9TREM</name>
<keyword evidence="1" id="KW-0472">Membrane</keyword>
<evidence type="ECO:0000313" key="2">
    <source>
        <dbReference type="EMBL" id="VDP72369.1"/>
    </source>
</evidence>
<gene>
    <name evidence="2" type="ORF">ECPE_LOCUS4363</name>
</gene>
<dbReference type="EMBL" id="UZAN01041220">
    <property type="protein sequence ID" value="VDP72369.1"/>
    <property type="molecule type" value="Genomic_DNA"/>
</dbReference>
<dbReference type="OrthoDB" id="6219513at2759"/>
<proteinExistence type="predicted"/>
<evidence type="ECO:0000313" key="4">
    <source>
        <dbReference type="WBParaSite" id="ECPE_0000437501-mRNA-1"/>
    </source>
</evidence>
<dbReference type="AlphaFoldDB" id="A0A183ABM8"/>
<keyword evidence="1" id="KW-1133">Transmembrane helix</keyword>
<keyword evidence="3" id="KW-1185">Reference proteome</keyword>
<evidence type="ECO:0000313" key="3">
    <source>
        <dbReference type="Proteomes" id="UP000272942"/>
    </source>
</evidence>